<evidence type="ECO:0000313" key="3">
    <source>
        <dbReference type="Proteomes" id="UP000298009"/>
    </source>
</evidence>
<evidence type="ECO:0000256" key="1">
    <source>
        <dbReference type="SAM" id="SignalP"/>
    </source>
</evidence>
<dbReference type="RefSeq" id="WP_135601206.1">
    <property type="nucleotide sequence ID" value="NZ_RQFK01000026.1"/>
</dbReference>
<reference evidence="2" key="1">
    <citation type="journal article" date="2019" name="PLoS Negl. Trop. Dis.">
        <title>Revisiting the worldwide diversity of Leptospira species in the environment.</title>
        <authorList>
            <person name="Vincent A.T."/>
            <person name="Schiettekatte O."/>
            <person name="Bourhy P."/>
            <person name="Veyrier F.J."/>
            <person name="Picardeau M."/>
        </authorList>
    </citation>
    <scope>NUCLEOTIDE SEQUENCE [LARGE SCALE GENOMIC DNA]</scope>
    <source>
        <strain evidence="2">201800287</strain>
    </source>
</reference>
<dbReference type="AlphaFoldDB" id="A0A4R9I5G6"/>
<sequence length="460" mass="51430">MRNKYNLLATSVALLVSSSVFAQGEAKEKSWYDKINVSGYVDVFYMYTANNVEGAKRDASGTFNTQNKQFGVSAAALDLQKLADKDSPWGFRTVFQNGQNNVYQEAPYNQTNSTVNMNMLQQAYVSFYFPVLKGLTVDMGKMATHIGYELLETKDNPVYTIGYIFFNTIPFINTGARANLAVSDKLNLGFYLYNSVGGTGSDITAYNNANVSTYRDGVNKNKAVGTQVSYDIISDKLKVTWNTLYGVDVTYARPSNADYWMNEVYGTPINAKRASYQNDYWMINNVILNFTPNDKTLISLDYTQGDKSGAAATLTDPTTQVDIDGTGTTKVSLTRDDSNAKRTYKTYGLWFRYKFTDKWALAGRYERIDDSRNGGPLGVSNNTAGRHDLQYMGSLGYNTTKYYLGSAQTFTITPTYYYGDNIIIKVDFRRDQAKGQVFTDEKGQPQTYQNGVTLGIVATF</sequence>
<dbReference type="InterPro" id="IPR011486">
    <property type="entry name" value="BBP2"/>
</dbReference>
<keyword evidence="3" id="KW-1185">Reference proteome</keyword>
<evidence type="ECO:0000313" key="2">
    <source>
        <dbReference type="EMBL" id="TGK81312.1"/>
    </source>
</evidence>
<dbReference type="OrthoDB" id="339041at2"/>
<dbReference type="Proteomes" id="UP000298009">
    <property type="component" value="Unassembled WGS sequence"/>
</dbReference>
<dbReference type="Pfam" id="PF07642">
    <property type="entry name" value="BBP2"/>
    <property type="match status" value="1"/>
</dbReference>
<protein>
    <submittedName>
        <fullName evidence="2">Porin</fullName>
    </submittedName>
</protein>
<keyword evidence="1" id="KW-0732">Signal</keyword>
<organism evidence="2 3">
    <name type="scientific">Leptospira noumeaensis</name>
    <dbReference type="NCBI Taxonomy" id="2484964"/>
    <lineage>
        <taxon>Bacteria</taxon>
        <taxon>Pseudomonadati</taxon>
        <taxon>Spirochaetota</taxon>
        <taxon>Spirochaetia</taxon>
        <taxon>Leptospirales</taxon>
        <taxon>Leptospiraceae</taxon>
        <taxon>Leptospira</taxon>
    </lineage>
</organism>
<proteinExistence type="predicted"/>
<dbReference type="EMBL" id="RQFK01000026">
    <property type="protein sequence ID" value="TGK81312.1"/>
    <property type="molecule type" value="Genomic_DNA"/>
</dbReference>
<feature type="signal peptide" evidence="1">
    <location>
        <begin position="1"/>
        <end position="22"/>
    </location>
</feature>
<accession>A0A4R9I5G6</accession>
<comment type="caution">
    <text evidence="2">The sequence shown here is derived from an EMBL/GenBank/DDBJ whole genome shotgun (WGS) entry which is preliminary data.</text>
</comment>
<dbReference type="SUPFAM" id="SSF56935">
    <property type="entry name" value="Porins"/>
    <property type="match status" value="1"/>
</dbReference>
<feature type="chain" id="PRO_5020675773" evidence="1">
    <location>
        <begin position="23"/>
        <end position="460"/>
    </location>
</feature>
<gene>
    <name evidence="2" type="ORF">EHQ24_08270</name>
</gene>
<name>A0A4R9I5G6_9LEPT</name>